<evidence type="ECO:0000256" key="2">
    <source>
        <dbReference type="ARBA" id="ARBA00022723"/>
    </source>
</evidence>
<dbReference type="PROSITE" id="PS00198">
    <property type="entry name" value="4FE4S_FER_1"/>
    <property type="match status" value="1"/>
</dbReference>
<keyword evidence="8" id="KW-1185">Reference proteome</keyword>
<dbReference type="PANTHER" id="PTHR32479">
    <property type="entry name" value="GLYCOLATE OXIDASE IRON-SULFUR SUBUNIT"/>
    <property type="match status" value="1"/>
</dbReference>
<evidence type="ECO:0000313" key="7">
    <source>
        <dbReference type="EMBL" id="MDQ0504777.1"/>
    </source>
</evidence>
<dbReference type="PROSITE" id="PS51379">
    <property type="entry name" value="4FE4S_FER_2"/>
    <property type="match status" value="1"/>
</dbReference>
<gene>
    <name evidence="7" type="ORF">QOZ94_001559</name>
</gene>
<keyword evidence="5" id="KW-0411">Iron-sulfur</keyword>
<evidence type="ECO:0000256" key="1">
    <source>
        <dbReference type="ARBA" id="ARBA00022485"/>
    </source>
</evidence>
<dbReference type="Pfam" id="PF13534">
    <property type="entry name" value="Fer4_17"/>
    <property type="match status" value="1"/>
</dbReference>
<keyword evidence="1" id="KW-0004">4Fe-4S</keyword>
<dbReference type="EMBL" id="JAUSVY010000003">
    <property type="protein sequence ID" value="MDQ0504777.1"/>
    <property type="molecule type" value="Genomic_DNA"/>
</dbReference>
<comment type="caution">
    <text evidence="7">The sequence shown here is derived from an EMBL/GenBank/DDBJ whole genome shotgun (WGS) entry which is preliminary data.</text>
</comment>
<dbReference type="RefSeq" id="WP_307500011.1">
    <property type="nucleotide sequence ID" value="NZ_JAUSVY010000003.1"/>
</dbReference>
<evidence type="ECO:0000256" key="4">
    <source>
        <dbReference type="ARBA" id="ARBA00023004"/>
    </source>
</evidence>
<accession>A0ABU0LC91</accession>
<keyword evidence="3" id="KW-0677">Repeat</keyword>
<proteinExistence type="predicted"/>
<dbReference type="SUPFAM" id="SSF46548">
    <property type="entry name" value="alpha-helical ferredoxin"/>
    <property type="match status" value="1"/>
</dbReference>
<dbReference type="InterPro" id="IPR017900">
    <property type="entry name" value="4Fe4S_Fe_S_CS"/>
</dbReference>
<evidence type="ECO:0000256" key="5">
    <source>
        <dbReference type="ARBA" id="ARBA00023014"/>
    </source>
</evidence>
<feature type="domain" description="4Fe-4S ferredoxin-type" evidence="6">
    <location>
        <begin position="85"/>
        <end position="115"/>
    </location>
</feature>
<dbReference type="Proteomes" id="UP001241747">
    <property type="component" value="Unassembled WGS sequence"/>
</dbReference>
<organism evidence="7 8">
    <name type="scientific">Xanthobacter agilis</name>
    <dbReference type="NCBI Taxonomy" id="47492"/>
    <lineage>
        <taxon>Bacteria</taxon>
        <taxon>Pseudomonadati</taxon>
        <taxon>Pseudomonadota</taxon>
        <taxon>Alphaproteobacteria</taxon>
        <taxon>Hyphomicrobiales</taxon>
        <taxon>Xanthobacteraceae</taxon>
        <taxon>Xanthobacter</taxon>
    </lineage>
</organism>
<evidence type="ECO:0000256" key="3">
    <source>
        <dbReference type="ARBA" id="ARBA00022737"/>
    </source>
</evidence>
<dbReference type="Pfam" id="PF02754">
    <property type="entry name" value="CCG"/>
    <property type="match status" value="1"/>
</dbReference>
<dbReference type="PANTHER" id="PTHR32479:SF19">
    <property type="entry name" value="ANAEROBIC GLYCEROL-3-PHOSPHATE DEHYDROGENASE SUBUNIT C"/>
    <property type="match status" value="1"/>
</dbReference>
<evidence type="ECO:0000259" key="6">
    <source>
        <dbReference type="PROSITE" id="PS51379"/>
    </source>
</evidence>
<name>A0ABU0LC91_XANAG</name>
<dbReference type="InterPro" id="IPR004017">
    <property type="entry name" value="Cys_rich_dom"/>
</dbReference>
<keyword evidence="4" id="KW-0408">Iron</keyword>
<evidence type="ECO:0000313" key="8">
    <source>
        <dbReference type="Proteomes" id="UP001241747"/>
    </source>
</evidence>
<sequence>MKTFLDWSAYDIYGIGDAHSGIPATGGNDAKAVAVCMHSRDCRNLGKGVMCPSYRITGDTAHSTEARVAAFKAALNDGSDAAAFADPRLDAAMDLCVSCKACKKECPSAVDMTLIKTEYLAQRHEIKGVPTRTRLFGGVPEWTGRHRRLLRAAIRLRNRWRMAARMAEKWLGITARRPIPEPTAKPFSPAPTLAPEAAPRGEVILFVDTFCHHFDPEIAEAAQTVLETAGYRVRMARPAATDAEPHRPLCCGRTYLTTGMVEKARGEAKRVLAAFRDEIAAKTPIIGLEPSCLLSLRDELYSLGLGPEVGDLGKQLYLLEEFLAREHQNKGLRLELKTLDLPKALLHGHCHQKAFGVMKATRKVLAWIPGFSYDIVETSCCGMAGSFGLEAEHYKASMQMAELKLLPSVRAATADTPLIANGFSCRHQIEHGTGRKARHIALLLRDALAAPVR</sequence>
<keyword evidence="2" id="KW-0479">Metal-binding</keyword>
<dbReference type="InterPro" id="IPR017896">
    <property type="entry name" value="4Fe4S_Fe-S-bd"/>
</dbReference>
<protein>
    <submittedName>
        <fullName evidence="7">Fe-S oxidoreductase</fullName>
    </submittedName>
</protein>
<reference evidence="7 8" key="1">
    <citation type="submission" date="2023-07" db="EMBL/GenBank/DDBJ databases">
        <title>Genomic Encyclopedia of Type Strains, Phase IV (KMG-IV): sequencing the most valuable type-strain genomes for metagenomic binning, comparative biology and taxonomic classification.</title>
        <authorList>
            <person name="Goeker M."/>
        </authorList>
    </citation>
    <scope>NUCLEOTIDE SEQUENCE [LARGE SCALE GENOMIC DNA]</scope>
    <source>
        <strain evidence="7 8">DSM 3770</strain>
    </source>
</reference>